<comment type="caution">
    <text evidence="1">The sequence shown here is derived from an EMBL/GenBank/DDBJ whole genome shotgun (WGS) entry which is preliminary data.</text>
</comment>
<dbReference type="Proteomes" id="UP000706039">
    <property type="component" value="Unassembled WGS sequence"/>
</dbReference>
<keyword evidence="2" id="KW-1185">Reference proteome</keyword>
<protein>
    <submittedName>
        <fullName evidence="1">Uncharacterized protein</fullName>
    </submittedName>
</protein>
<proteinExistence type="predicted"/>
<sequence length="177" mass="18416">MIGLALLAVAASATEVEITPVGRVAEALAAGEQAAAANSPQPLMNAAETLRALGAKPADDDAAARWREQAIAAGATPMPPVRGRLLGPAYRSGLIAPNASISTEQIFLAGQRAEVAIVPHGAGTVKIRIGEGDTAICERQVSAPRGGCSWIPTFTRRIEIRLTNSSAQPLRYWLVSN</sequence>
<evidence type="ECO:0000313" key="1">
    <source>
        <dbReference type="EMBL" id="MBY8822645.1"/>
    </source>
</evidence>
<gene>
    <name evidence="1" type="ORF">K7G82_10095</name>
</gene>
<accession>A0ABS7PPJ8</accession>
<evidence type="ECO:0000313" key="2">
    <source>
        <dbReference type="Proteomes" id="UP000706039"/>
    </source>
</evidence>
<reference evidence="1 2" key="1">
    <citation type="submission" date="2021-08" db="EMBL/GenBank/DDBJ databases">
        <authorList>
            <person name="Tuo L."/>
        </authorList>
    </citation>
    <scope>NUCLEOTIDE SEQUENCE [LARGE SCALE GENOMIC DNA]</scope>
    <source>
        <strain evidence="1 2">JCM 31229</strain>
    </source>
</reference>
<dbReference type="RefSeq" id="WP_222989713.1">
    <property type="nucleotide sequence ID" value="NZ_JAINVV010000004.1"/>
</dbReference>
<dbReference type="EMBL" id="JAINVV010000004">
    <property type="protein sequence ID" value="MBY8822645.1"/>
    <property type="molecule type" value="Genomic_DNA"/>
</dbReference>
<name>A0ABS7PPJ8_9SPHN</name>
<organism evidence="1 2">
    <name type="scientific">Sphingomonas colocasiae</name>
    <dbReference type="NCBI Taxonomy" id="1848973"/>
    <lineage>
        <taxon>Bacteria</taxon>
        <taxon>Pseudomonadati</taxon>
        <taxon>Pseudomonadota</taxon>
        <taxon>Alphaproteobacteria</taxon>
        <taxon>Sphingomonadales</taxon>
        <taxon>Sphingomonadaceae</taxon>
        <taxon>Sphingomonas</taxon>
    </lineage>
</organism>